<dbReference type="PANTHER" id="PTHR10682">
    <property type="entry name" value="POLY A POLYMERASE"/>
    <property type="match status" value="1"/>
</dbReference>
<comment type="function">
    <text evidence="11">Polymerase that creates the 3'-poly(A) tail of mRNA's.</text>
</comment>
<keyword evidence="10 11" id="KW-0539">Nucleus</keyword>
<keyword evidence="7 11" id="KW-0547">Nucleotide-binding</keyword>
<evidence type="ECO:0000256" key="11">
    <source>
        <dbReference type="PIRNR" id="PIRNR018425"/>
    </source>
</evidence>
<feature type="domain" description="Poly(A) polymerase central" evidence="16">
    <location>
        <begin position="209"/>
        <end position="353"/>
    </location>
</feature>
<keyword evidence="6 13" id="KW-0479">Metal-binding</keyword>
<dbReference type="PIRSF" id="PIRSF018425">
    <property type="entry name" value="PolyA_polymerase"/>
    <property type="match status" value="1"/>
</dbReference>
<feature type="binding site" evidence="13">
    <location>
        <position position="102"/>
    </location>
    <ligand>
        <name>Mg(2+)</name>
        <dbReference type="ChEBI" id="CHEBI:18420"/>
        <label>1</label>
        <note>catalytic</note>
    </ligand>
</feature>
<dbReference type="FunFam" id="1.10.1410.10:FF:000001">
    <property type="entry name" value="Putative poly(A) polymerase gamma"/>
    <property type="match status" value="1"/>
</dbReference>
<keyword evidence="5 11" id="KW-0808">Transferase</keyword>
<feature type="compositionally biased region" description="Basic and acidic residues" evidence="14">
    <location>
        <begin position="581"/>
        <end position="590"/>
    </location>
</feature>
<name>A0A4U0X2K7_9PEZI</name>
<feature type="binding site" evidence="12">
    <location>
        <begin position="87"/>
        <end position="89"/>
    </location>
    <ligand>
        <name>ATP</name>
        <dbReference type="ChEBI" id="CHEBI:30616"/>
    </ligand>
</feature>
<evidence type="ECO:0000256" key="14">
    <source>
        <dbReference type="SAM" id="MobiDB-lite"/>
    </source>
</evidence>
<dbReference type="Gene3D" id="1.10.1410.10">
    <property type="match status" value="1"/>
</dbReference>
<dbReference type="Pfam" id="PF04928">
    <property type="entry name" value="PAP_central"/>
    <property type="match status" value="1"/>
</dbReference>
<comment type="cofactor">
    <cofactor evidence="13">
        <name>Mg(2+)</name>
        <dbReference type="ChEBI" id="CHEBI:18420"/>
    </cofactor>
    <text evidence="13">Binds 2 magnesium ions. Also active with manganese.</text>
</comment>
<feature type="binding site" evidence="13">
    <location>
        <position position="102"/>
    </location>
    <ligand>
        <name>Mg(2+)</name>
        <dbReference type="ChEBI" id="CHEBI:18420"/>
        <label>2</label>
        <note>catalytic</note>
    </ligand>
</feature>
<dbReference type="EC" id="2.7.7.19" evidence="11"/>
<keyword evidence="19" id="KW-1185">Reference proteome</keyword>
<dbReference type="AlphaFoldDB" id="A0A4U0X2K7"/>
<feature type="compositionally biased region" description="Polar residues" evidence="14">
    <location>
        <begin position="604"/>
        <end position="618"/>
    </location>
</feature>
<evidence type="ECO:0000256" key="6">
    <source>
        <dbReference type="ARBA" id="ARBA00022723"/>
    </source>
</evidence>
<dbReference type="OrthoDB" id="412748at2759"/>
<feature type="binding site" evidence="12">
    <location>
        <position position="227"/>
    </location>
    <ligand>
        <name>ATP</name>
        <dbReference type="ChEBI" id="CHEBI:30616"/>
    </ligand>
</feature>
<keyword evidence="9 13" id="KW-0460">Magnesium</keyword>
<dbReference type="InterPro" id="IPR007010">
    <property type="entry name" value="PolA_pol_RNA-bd_dom"/>
</dbReference>
<dbReference type="Gene3D" id="3.30.70.590">
    <property type="entry name" value="Poly(A) polymerase predicted RNA binding domain"/>
    <property type="match status" value="1"/>
</dbReference>
<comment type="similarity">
    <text evidence="3 11">Belongs to the poly(A) polymerase family.</text>
</comment>
<gene>
    <name evidence="18" type="ORF">B0A49_03451</name>
</gene>
<dbReference type="GO" id="GO:0046872">
    <property type="term" value="F:metal ion binding"/>
    <property type="evidence" value="ECO:0007669"/>
    <property type="project" value="UniProtKB-KW"/>
</dbReference>
<dbReference type="InterPro" id="IPR043519">
    <property type="entry name" value="NT_sf"/>
</dbReference>
<dbReference type="Pfam" id="PF04926">
    <property type="entry name" value="PAP_RNA-bind"/>
    <property type="match status" value="1"/>
</dbReference>
<dbReference type="GO" id="GO:0031123">
    <property type="term" value="P:RNA 3'-end processing"/>
    <property type="evidence" value="ECO:0007669"/>
    <property type="project" value="InterPro"/>
</dbReference>
<feature type="region of interest" description="Disordered" evidence="14">
    <location>
        <begin position="580"/>
        <end position="618"/>
    </location>
</feature>
<keyword evidence="8 11" id="KW-0067">ATP-binding</keyword>
<evidence type="ECO:0000313" key="18">
    <source>
        <dbReference type="EMBL" id="TKA69203.1"/>
    </source>
</evidence>
<dbReference type="GO" id="GO:1990817">
    <property type="term" value="F:poly(A) RNA polymerase activity"/>
    <property type="evidence" value="ECO:0007669"/>
    <property type="project" value="UniProtKB-UniRule"/>
</dbReference>
<dbReference type="InterPro" id="IPR014492">
    <property type="entry name" value="PolyA_polymerase"/>
</dbReference>
<dbReference type="GO" id="GO:0005634">
    <property type="term" value="C:nucleus"/>
    <property type="evidence" value="ECO:0007669"/>
    <property type="project" value="UniProtKB-SubCell"/>
</dbReference>
<feature type="domain" description="Poly(A) polymerase RNA-binding" evidence="15">
    <location>
        <begin position="356"/>
        <end position="535"/>
    </location>
</feature>
<feature type="binding site" evidence="12">
    <location>
        <begin position="236"/>
        <end position="237"/>
    </location>
    <ligand>
        <name>ATP</name>
        <dbReference type="ChEBI" id="CHEBI:30616"/>
    </ligand>
</feature>
<comment type="caution">
    <text evidence="18">The sequence shown here is derived from an EMBL/GenBank/DDBJ whole genome shotgun (WGS) entry which is preliminary data.</text>
</comment>
<dbReference type="SUPFAM" id="SSF55003">
    <property type="entry name" value="PAP/Archaeal CCA-adding enzyme, C-terminal domain"/>
    <property type="match status" value="1"/>
</dbReference>
<accession>A0A4U0X2K7</accession>
<evidence type="ECO:0000256" key="5">
    <source>
        <dbReference type="ARBA" id="ARBA00022679"/>
    </source>
</evidence>
<evidence type="ECO:0000256" key="4">
    <source>
        <dbReference type="ARBA" id="ARBA00022664"/>
    </source>
</evidence>
<feature type="binding site" evidence="13">
    <location>
        <position position="100"/>
    </location>
    <ligand>
        <name>Mg(2+)</name>
        <dbReference type="ChEBI" id="CHEBI:18420"/>
        <label>2</label>
        <note>catalytic</note>
    </ligand>
</feature>
<feature type="binding site" evidence="12">
    <location>
        <position position="218"/>
    </location>
    <ligand>
        <name>ATP</name>
        <dbReference type="ChEBI" id="CHEBI:30616"/>
    </ligand>
</feature>
<dbReference type="SUPFAM" id="SSF81301">
    <property type="entry name" value="Nucleotidyltransferase"/>
    <property type="match status" value="1"/>
</dbReference>
<dbReference type="CDD" id="cd05402">
    <property type="entry name" value="NT_PAP_TUTase"/>
    <property type="match status" value="1"/>
</dbReference>
<dbReference type="Proteomes" id="UP000308768">
    <property type="component" value="Unassembled WGS sequence"/>
</dbReference>
<dbReference type="SUPFAM" id="SSF81631">
    <property type="entry name" value="PAP/OAS1 substrate-binding domain"/>
    <property type="match status" value="1"/>
</dbReference>
<sequence>MASQRQWGLTPPVSMAMPTEQDLALNDSLITELKDQNTFEGPDETERRANTLRILQRVTVEFVRFVGKKKGLATSVIDAAGGKVFTFGSYRLGVYGPGSDIDTLIVAPKHVSRDDFFEHFPDLLAKASPSGAIEELTPVADAHVPIMKLEYSGISIDLIFARLAVSSVPVSLELTDKSLLRGLDETDLRSINGTRVTDEILQLVPQTKTFRHALRAIKLWAQRRAVYANVMGFPGGVAWAMLVARICQLYPQATGSVVLTKFFQLIASWPWPRPVMLKNIEDGPLQVRIWNPAIYPGDKRHLMPIITPAYPSMCATHNITWSTKKIITRELERAGQITNEISAGKKQWKDLFQRHTFFSQGYKYYLSVIAASRTKEAQNIWSGFVQSRVRRLVAGIEQSDAGVELAHPFTKGFERGHLQFQATDIKTETTDQANDIMQAVAAQGAADNLEMPVSNGQEETKADGITTIYTTTYYIGIELMKDAKSLDISYPVGDFKRQCTDWPQYNPDLNSIRIVHTRNYDLPADVFEPGENRPVRSKKGKSNKVALPVPKKRSFSNTGMEVRFVKACHKLADADNFTTIARHENKDPNGPKRRQPGNGIATLLPSNGTKISLPGLQS</sequence>
<evidence type="ECO:0000259" key="15">
    <source>
        <dbReference type="Pfam" id="PF04926"/>
    </source>
</evidence>
<comment type="catalytic activity">
    <reaction evidence="11">
        <text>RNA(n) + ATP = RNA(n)-3'-adenine ribonucleotide + diphosphate</text>
        <dbReference type="Rhea" id="RHEA:11332"/>
        <dbReference type="Rhea" id="RHEA-COMP:14527"/>
        <dbReference type="Rhea" id="RHEA-COMP:17347"/>
        <dbReference type="ChEBI" id="CHEBI:30616"/>
        <dbReference type="ChEBI" id="CHEBI:33019"/>
        <dbReference type="ChEBI" id="CHEBI:140395"/>
        <dbReference type="ChEBI" id="CHEBI:173115"/>
        <dbReference type="EC" id="2.7.7.19"/>
    </reaction>
</comment>
<reference evidence="18 19" key="1">
    <citation type="submission" date="2017-03" db="EMBL/GenBank/DDBJ databases">
        <title>Genomes of endolithic fungi from Antarctica.</title>
        <authorList>
            <person name="Coleine C."/>
            <person name="Masonjones S."/>
            <person name="Stajich J.E."/>
        </authorList>
    </citation>
    <scope>NUCLEOTIDE SEQUENCE [LARGE SCALE GENOMIC DNA]</scope>
    <source>
        <strain evidence="18 19">CCFEE 5187</strain>
    </source>
</reference>
<feature type="binding site" evidence="12">
    <location>
        <position position="157"/>
    </location>
    <ligand>
        <name>ATP</name>
        <dbReference type="ChEBI" id="CHEBI:30616"/>
    </ligand>
</feature>
<protein>
    <recommendedName>
        <fullName evidence="11">Poly(A) polymerase</fullName>
        <ecNumber evidence="11">2.7.7.19</ecNumber>
    </recommendedName>
</protein>
<evidence type="ECO:0000256" key="1">
    <source>
        <dbReference type="ARBA" id="ARBA00001936"/>
    </source>
</evidence>
<dbReference type="STRING" id="331657.A0A4U0X2K7"/>
<dbReference type="Gene3D" id="3.30.460.10">
    <property type="entry name" value="Beta Polymerase, domain 2"/>
    <property type="match status" value="1"/>
</dbReference>
<dbReference type="InterPro" id="IPR048840">
    <property type="entry name" value="PolA_pol_NTPase"/>
</dbReference>
<evidence type="ECO:0000256" key="10">
    <source>
        <dbReference type="ARBA" id="ARBA00023242"/>
    </source>
</evidence>
<feature type="binding site" evidence="13">
    <location>
        <position position="100"/>
    </location>
    <ligand>
        <name>Mg(2+)</name>
        <dbReference type="ChEBI" id="CHEBI:18420"/>
        <label>1</label>
        <note>catalytic</note>
    </ligand>
</feature>
<feature type="binding site" evidence="13">
    <location>
        <position position="157"/>
    </location>
    <ligand>
        <name>Mg(2+)</name>
        <dbReference type="ChEBI" id="CHEBI:18420"/>
        <label>2</label>
        <note>catalytic</note>
    </ligand>
</feature>
<evidence type="ECO:0000256" key="2">
    <source>
        <dbReference type="ARBA" id="ARBA00004123"/>
    </source>
</evidence>
<dbReference type="PANTHER" id="PTHR10682:SF10">
    <property type="entry name" value="POLYNUCLEOTIDE ADENYLYLTRANSFERASE"/>
    <property type="match status" value="1"/>
</dbReference>
<comment type="subcellular location">
    <subcellularLocation>
        <location evidence="2 11">Nucleus</location>
    </subcellularLocation>
</comment>
<evidence type="ECO:0000259" key="16">
    <source>
        <dbReference type="Pfam" id="PF04928"/>
    </source>
</evidence>
<evidence type="ECO:0000256" key="8">
    <source>
        <dbReference type="ARBA" id="ARBA00022840"/>
    </source>
</evidence>
<evidence type="ECO:0000256" key="7">
    <source>
        <dbReference type="ARBA" id="ARBA00022741"/>
    </source>
</evidence>
<evidence type="ECO:0000256" key="3">
    <source>
        <dbReference type="ARBA" id="ARBA00010912"/>
    </source>
</evidence>
<dbReference type="GO" id="GO:0006397">
    <property type="term" value="P:mRNA processing"/>
    <property type="evidence" value="ECO:0007669"/>
    <property type="project" value="UniProtKB-KW"/>
</dbReference>
<dbReference type="FunFam" id="3.30.460.10:FF:000002">
    <property type="entry name" value="Poly(A) polymerase alpha, putative"/>
    <property type="match status" value="1"/>
</dbReference>
<dbReference type="EMBL" id="NAJN01000750">
    <property type="protein sequence ID" value="TKA69203.1"/>
    <property type="molecule type" value="Genomic_DNA"/>
</dbReference>
<evidence type="ECO:0000256" key="13">
    <source>
        <dbReference type="PIRSR" id="PIRSR018425-2"/>
    </source>
</evidence>
<keyword evidence="4 11" id="KW-0507">mRNA processing</keyword>
<evidence type="ECO:0000256" key="9">
    <source>
        <dbReference type="ARBA" id="ARBA00022842"/>
    </source>
</evidence>
<dbReference type="InterPro" id="IPR007012">
    <property type="entry name" value="PolA_pol_cen_dom"/>
</dbReference>
<evidence type="ECO:0000259" key="17">
    <source>
        <dbReference type="Pfam" id="PF20750"/>
    </source>
</evidence>
<feature type="binding site" evidence="12">
    <location>
        <begin position="100"/>
        <end position="102"/>
    </location>
    <ligand>
        <name>ATP</name>
        <dbReference type="ChEBI" id="CHEBI:30616"/>
    </ligand>
</feature>
<proteinExistence type="inferred from homology"/>
<organism evidence="18 19">
    <name type="scientific">Cryomyces minteri</name>
    <dbReference type="NCBI Taxonomy" id="331657"/>
    <lineage>
        <taxon>Eukaryota</taxon>
        <taxon>Fungi</taxon>
        <taxon>Dikarya</taxon>
        <taxon>Ascomycota</taxon>
        <taxon>Pezizomycotina</taxon>
        <taxon>Dothideomycetes</taxon>
        <taxon>Dothideomycetes incertae sedis</taxon>
        <taxon>Cryomyces</taxon>
    </lineage>
</organism>
<dbReference type="Pfam" id="PF20750">
    <property type="entry name" value="PAP_NTPase"/>
    <property type="match status" value="1"/>
</dbReference>
<dbReference type="GO" id="GO:0005524">
    <property type="term" value="F:ATP binding"/>
    <property type="evidence" value="ECO:0007669"/>
    <property type="project" value="UniProtKB-UniRule"/>
</dbReference>
<feature type="domain" description="Poly(A) polymerase nucleotidyltransferase" evidence="17">
    <location>
        <begin position="8"/>
        <end position="204"/>
    </location>
</feature>
<dbReference type="InterPro" id="IPR011068">
    <property type="entry name" value="NuclTrfase_I-like_C"/>
</dbReference>
<dbReference type="GO" id="GO:0003723">
    <property type="term" value="F:RNA binding"/>
    <property type="evidence" value="ECO:0007669"/>
    <property type="project" value="UniProtKB-UniRule"/>
</dbReference>
<evidence type="ECO:0000256" key="12">
    <source>
        <dbReference type="PIRSR" id="PIRSR018425-1"/>
    </source>
</evidence>
<comment type="cofactor">
    <cofactor evidence="1">
        <name>Mn(2+)</name>
        <dbReference type="ChEBI" id="CHEBI:29035"/>
    </cofactor>
</comment>
<evidence type="ECO:0000313" key="19">
    <source>
        <dbReference type="Proteomes" id="UP000308768"/>
    </source>
</evidence>